<dbReference type="Pfam" id="PF06172">
    <property type="entry name" value="Cupin_5"/>
    <property type="match status" value="1"/>
</dbReference>
<dbReference type="PANTHER" id="PTHR33387">
    <property type="entry name" value="RMLC-LIKE JELLY ROLL FOLD PROTEIN"/>
    <property type="match status" value="1"/>
</dbReference>
<dbReference type="Proteomes" id="UP000219452">
    <property type="component" value="Unassembled WGS sequence"/>
</dbReference>
<dbReference type="InterPro" id="IPR011051">
    <property type="entry name" value="RmlC_Cupin_sf"/>
</dbReference>
<organism evidence="2 3">
    <name type="scientific">Spirosoma fluviale</name>
    <dbReference type="NCBI Taxonomy" id="1597977"/>
    <lineage>
        <taxon>Bacteria</taxon>
        <taxon>Pseudomonadati</taxon>
        <taxon>Bacteroidota</taxon>
        <taxon>Cytophagia</taxon>
        <taxon>Cytophagales</taxon>
        <taxon>Cytophagaceae</taxon>
        <taxon>Spirosoma</taxon>
    </lineage>
</organism>
<evidence type="ECO:0000313" key="2">
    <source>
        <dbReference type="EMBL" id="SOD95890.1"/>
    </source>
</evidence>
<dbReference type="CDD" id="cd06121">
    <property type="entry name" value="cupin_YML079wp"/>
    <property type="match status" value="1"/>
</dbReference>
<evidence type="ECO:0000313" key="3">
    <source>
        <dbReference type="Proteomes" id="UP000219452"/>
    </source>
</evidence>
<dbReference type="InterPro" id="IPR039935">
    <property type="entry name" value="YML079W-like"/>
</dbReference>
<dbReference type="EMBL" id="OCNH01000005">
    <property type="protein sequence ID" value="SOD95890.1"/>
    <property type="molecule type" value="Genomic_DNA"/>
</dbReference>
<feature type="domain" description="DUF985" evidence="1">
    <location>
        <begin position="5"/>
        <end position="144"/>
    </location>
</feature>
<dbReference type="InterPro" id="IPR009327">
    <property type="entry name" value="Cupin_DUF985"/>
</dbReference>
<keyword evidence="3" id="KW-1185">Reference proteome</keyword>
<gene>
    <name evidence="2" type="ORF">SAMN06269250_5033</name>
</gene>
<dbReference type="AlphaFoldDB" id="A0A286GK63"/>
<sequence>MTAAYYVQAYTMQPHPEGGYFTETYRSTELIPQSALPGRFGGTRSFSTAIYFLLESHHTSALHRIASDEVWHFYAGGALEIFVITATGELTVIRLGNNPEKGEVFQAVVPAGCWFGSAPAAGVDFSLVGCTVAPGFDFADFEMASRESLLKEFPEHREVIEKLSEPGFCDF</sequence>
<reference evidence="3" key="1">
    <citation type="submission" date="2017-09" db="EMBL/GenBank/DDBJ databases">
        <authorList>
            <person name="Varghese N."/>
            <person name="Submissions S."/>
        </authorList>
    </citation>
    <scope>NUCLEOTIDE SEQUENCE [LARGE SCALE GENOMIC DNA]</scope>
    <source>
        <strain evidence="3">DSM 29961</strain>
    </source>
</reference>
<dbReference type="RefSeq" id="WP_097129489.1">
    <property type="nucleotide sequence ID" value="NZ_OCNH01000005.1"/>
</dbReference>
<dbReference type="SUPFAM" id="SSF51182">
    <property type="entry name" value="RmlC-like cupins"/>
    <property type="match status" value="1"/>
</dbReference>
<accession>A0A286GK63</accession>
<protein>
    <recommendedName>
        <fullName evidence="1">DUF985 domain-containing protein</fullName>
    </recommendedName>
</protein>
<dbReference type="OrthoDB" id="9798288at2"/>
<dbReference type="PANTHER" id="PTHR33387:SF3">
    <property type="entry name" value="DUF985 DOMAIN-CONTAINING PROTEIN"/>
    <property type="match status" value="1"/>
</dbReference>
<name>A0A286GK63_9BACT</name>
<evidence type="ECO:0000259" key="1">
    <source>
        <dbReference type="Pfam" id="PF06172"/>
    </source>
</evidence>
<dbReference type="InterPro" id="IPR014710">
    <property type="entry name" value="RmlC-like_jellyroll"/>
</dbReference>
<proteinExistence type="predicted"/>
<dbReference type="Gene3D" id="2.60.120.10">
    <property type="entry name" value="Jelly Rolls"/>
    <property type="match status" value="1"/>
</dbReference>